<protein>
    <submittedName>
        <fullName evidence="2">Uncharacterized protein</fullName>
    </submittedName>
</protein>
<organism evidence="2 3">
    <name type="scientific">Microterricola pindariensis</name>
    <dbReference type="NCBI Taxonomy" id="478010"/>
    <lineage>
        <taxon>Bacteria</taxon>
        <taxon>Bacillati</taxon>
        <taxon>Actinomycetota</taxon>
        <taxon>Actinomycetes</taxon>
        <taxon>Micrococcales</taxon>
        <taxon>Microbacteriaceae</taxon>
        <taxon>Microterricola</taxon>
    </lineage>
</organism>
<sequence length="77" mass="8065">MCTLVAARPYRADERDDRDDEGRGCDDDGDHVHGSSVVGGWMPRAAVWAGPLAASGAALLLRRGAGEPAARIVAYSV</sequence>
<feature type="compositionally biased region" description="Basic and acidic residues" evidence="1">
    <location>
        <begin position="10"/>
        <end position="33"/>
    </location>
</feature>
<comment type="caution">
    <text evidence="2">The sequence shown here is derived from an EMBL/GenBank/DDBJ whole genome shotgun (WGS) entry which is preliminary data.</text>
</comment>
<gene>
    <name evidence="2" type="ORF">GY24_10055</name>
</gene>
<evidence type="ECO:0000256" key="1">
    <source>
        <dbReference type="SAM" id="MobiDB-lite"/>
    </source>
</evidence>
<accession>A0ABX5AWG7</accession>
<dbReference type="EMBL" id="MPZN01000029">
    <property type="protein sequence ID" value="PPL18681.1"/>
    <property type="molecule type" value="Genomic_DNA"/>
</dbReference>
<proteinExistence type="predicted"/>
<dbReference type="Proteomes" id="UP000237755">
    <property type="component" value="Unassembled WGS sequence"/>
</dbReference>
<feature type="region of interest" description="Disordered" evidence="1">
    <location>
        <begin position="1"/>
        <end position="36"/>
    </location>
</feature>
<evidence type="ECO:0000313" key="3">
    <source>
        <dbReference type="Proteomes" id="UP000237755"/>
    </source>
</evidence>
<keyword evidence="3" id="KW-1185">Reference proteome</keyword>
<name>A0ABX5AWG7_9MICO</name>
<evidence type="ECO:0000313" key="2">
    <source>
        <dbReference type="EMBL" id="PPL18681.1"/>
    </source>
</evidence>
<reference evidence="2 3" key="1">
    <citation type="journal article" date="2008" name="Int. J. Syst. Evol. Microbiol.">
        <title>Leifsonia pindariensis sp. nov., isolated from the Pindari glacier of the Indian Himalayas, and emended description of the genus Leifsonia.</title>
        <authorList>
            <person name="Reddy G.S."/>
            <person name="Prabagaran S.R."/>
            <person name="Shivaji S."/>
        </authorList>
    </citation>
    <scope>NUCLEOTIDE SEQUENCE [LARGE SCALE GENOMIC DNA]</scope>
    <source>
        <strain evidence="2 3">PON 10</strain>
    </source>
</reference>